<evidence type="ECO:0000313" key="5">
    <source>
        <dbReference type="Proteomes" id="UP001500909"/>
    </source>
</evidence>
<dbReference type="Proteomes" id="UP001500909">
    <property type="component" value="Unassembled WGS sequence"/>
</dbReference>
<sequence length="441" mass="46692">MRSVNFSRVAALTAVFGVLLVAGCATHQRAPAHTTVPSAPGARSPAADRPGSGTDEPPPTTRTPRPGPKEPAPGRTPPRARQSSGPPAAPRHTARPPKPATAKAVRALAAGEVPGAAALTTRDGHAYATRFTAAGVADVRTDRPITPADHFRAGSLTKTFIATVVLQLTAEHRLSLDDTVGRLLPELAPGATDPRDITVRELLDHTSGLYNYTADPELSRELHGAGFTAHRYDTYTPDELLRTALGHPAENAPGDRYAYSNTNYLVLGQIIEAVTGHGYATEAEHRIIAPLGLSGTSFPGTDPRLPRPYGRGYSQVGEERVDSTALDPSRAGAAGELVTTLGDLNRFFGALLGGRLLPSRQLAQMRDEKDTNGVYGLGLYGTRLSCGVTVWGHDGDINGSYAQTAATGDGRHVLTLRLNTDQPDAPRRIRALLTAEFCPRS</sequence>
<dbReference type="Gene3D" id="3.40.710.10">
    <property type="entry name" value="DD-peptidase/beta-lactamase superfamily"/>
    <property type="match status" value="1"/>
</dbReference>
<gene>
    <name evidence="4" type="ORF">GCM10010361_03670</name>
</gene>
<dbReference type="SUPFAM" id="SSF56601">
    <property type="entry name" value="beta-lactamase/transpeptidase-like"/>
    <property type="match status" value="1"/>
</dbReference>
<feature type="signal peptide" evidence="2">
    <location>
        <begin position="1"/>
        <end position="27"/>
    </location>
</feature>
<dbReference type="PANTHER" id="PTHR46825:SF7">
    <property type="entry name" value="D-ALANYL-D-ALANINE CARBOXYPEPTIDASE"/>
    <property type="match status" value="1"/>
</dbReference>
<proteinExistence type="predicted"/>
<comment type="caution">
    <text evidence="4">The sequence shown here is derived from an EMBL/GenBank/DDBJ whole genome shotgun (WGS) entry which is preliminary data.</text>
</comment>
<dbReference type="InterPro" id="IPR001466">
    <property type="entry name" value="Beta-lactam-related"/>
</dbReference>
<keyword evidence="2" id="KW-0732">Signal</keyword>
<feature type="domain" description="Beta-lactamase-related" evidence="3">
    <location>
        <begin position="103"/>
        <end position="435"/>
    </location>
</feature>
<keyword evidence="5" id="KW-1185">Reference proteome</keyword>
<name>A0ABP3J8K7_9ACTN</name>
<feature type="region of interest" description="Disordered" evidence="1">
    <location>
        <begin position="31"/>
        <end position="104"/>
    </location>
</feature>
<evidence type="ECO:0000259" key="3">
    <source>
        <dbReference type="Pfam" id="PF00144"/>
    </source>
</evidence>
<evidence type="ECO:0000313" key="4">
    <source>
        <dbReference type="EMBL" id="GAA0442992.1"/>
    </source>
</evidence>
<reference evidence="5" key="1">
    <citation type="journal article" date="2019" name="Int. J. Syst. Evol. Microbiol.">
        <title>The Global Catalogue of Microorganisms (GCM) 10K type strain sequencing project: providing services to taxonomists for standard genome sequencing and annotation.</title>
        <authorList>
            <consortium name="The Broad Institute Genomics Platform"/>
            <consortium name="The Broad Institute Genome Sequencing Center for Infectious Disease"/>
            <person name="Wu L."/>
            <person name="Ma J."/>
        </authorList>
    </citation>
    <scope>NUCLEOTIDE SEQUENCE [LARGE SCALE GENOMIC DNA]</scope>
    <source>
        <strain evidence="5">JCM 4805</strain>
    </source>
</reference>
<dbReference type="Pfam" id="PF00144">
    <property type="entry name" value="Beta-lactamase"/>
    <property type="match status" value="1"/>
</dbReference>
<accession>A0ABP3J8K7</accession>
<dbReference type="InterPro" id="IPR012338">
    <property type="entry name" value="Beta-lactam/transpept-like"/>
</dbReference>
<feature type="compositionally biased region" description="Pro residues" evidence="1">
    <location>
        <begin position="56"/>
        <end position="76"/>
    </location>
</feature>
<organism evidence="4 5">
    <name type="scientific">Streptomyces olivaceiscleroticus</name>
    <dbReference type="NCBI Taxonomy" id="68245"/>
    <lineage>
        <taxon>Bacteria</taxon>
        <taxon>Bacillati</taxon>
        <taxon>Actinomycetota</taxon>
        <taxon>Actinomycetes</taxon>
        <taxon>Kitasatosporales</taxon>
        <taxon>Streptomycetaceae</taxon>
        <taxon>Streptomyces</taxon>
    </lineage>
</organism>
<dbReference type="PANTHER" id="PTHR46825">
    <property type="entry name" value="D-ALANYL-D-ALANINE-CARBOXYPEPTIDASE/ENDOPEPTIDASE AMPH"/>
    <property type="match status" value="1"/>
</dbReference>
<feature type="chain" id="PRO_5046106240" description="Beta-lactamase-related domain-containing protein" evidence="2">
    <location>
        <begin position="28"/>
        <end position="441"/>
    </location>
</feature>
<dbReference type="PROSITE" id="PS51257">
    <property type="entry name" value="PROKAR_LIPOPROTEIN"/>
    <property type="match status" value="1"/>
</dbReference>
<dbReference type="InterPro" id="IPR050491">
    <property type="entry name" value="AmpC-like"/>
</dbReference>
<evidence type="ECO:0000256" key="2">
    <source>
        <dbReference type="SAM" id="SignalP"/>
    </source>
</evidence>
<dbReference type="EMBL" id="BAAABY010000003">
    <property type="protein sequence ID" value="GAA0442992.1"/>
    <property type="molecule type" value="Genomic_DNA"/>
</dbReference>
<evidence type="ECO:0000256" key="1">
    <source>
        <dbReference type="SAM" id="MobiDB-lite"/>
    </source>
</evidence>
<protein>
    <recommendedName>
        <fullName evidence="3">Beta-lactamase-related domain-containing protein</fullName>
    </recommendedName>
</protein>